<gene>
    <name evidence="3" type="ORF">DFR68_106488</name>
</gene>
<evidence type="ECO:0008006" key="5">
    <source>
        <dbReference type="Google" id="ProtNLM"/>
    </source>
</evidence>
<feature type="transmembrane region" description="Helical" evidence="2">
    <location>
        <begin position="172"/>
        <end position="193"/>
    </location>
</feature>
<dbReference type="AlphaFoldDB" id="A0A370H213"/>
<evidence type="ECO:0000313" key="4">
    <source>
        <dbReference type="Proteomes" id="UP000255355"/>
    </source>
</evidence>
<proteinExistence type="predicted"/>
<keyword evidence="2" id="KW-1133">Transmembrane helix</keyword>
<evidence type="ECO:0000256" key="1">
    <source>
        <dbReference type="SAM" id="MobiDB-lite"/>
    </source>
</evidence>
<dbReference type="PANTHER" id="PTHR40761">
    <property type="entry name" value="CONSERVED INTEGRAL MEMBRANE ALANINE VALINE AND LEUCINE RICH PROTEIN-RELATED"/>
    <property type="match status" value="1"/>
</dbReference>
<feature type="region of interest" description="Disordered" evidence="1">
    <location>
        <begin position="278"/>
        <end position="298"/>
    </location>
</feature>
<sequence length="298" mass="30154">MIATGPGTAGGALALLAALLFAVSAALQQGSARRAALAAGGDAGVLAVAGIARTLLTSRRWLIGQGFSVVGFLCHAVALHVGAISMVQALLVTQLLFALPFAAGRRRSRLLRRDWVGTAAVCGGLVLLVAPGVPHGEIRVDRIPVAACTAVVAVAALLAVGRLVRAPQLRSACTAMAAGWCFATTAVLVTVATSALPQLSWAWLGVPLSTVVGGILTQEAFARGSLPTALTTMTITDPVLSYTAGLTLFAATTHPPAVPIVAAAALVIGGVALLANSPTLHDERPKPEPVPAECTSHR</sequence>
<keyword evidence="2" id="KW-0472">Membrane</keyword>
<protein>
    <recommendedName>
        <fullName evidence="5">DMT family transporter</fullName>
    </recommendedName>
</protein>
<accession>A0A370H213</accession>
<dbReference type="PANTHER" id="PTHR40761:SF1">
    <property type="entry name" value="CONSERVED INTEGRAL MEMBRANE ALANINE VALINE AND LEUCINE RICH PROTEIN-RELATED"/>
    <property type="match status" value="1"/>
</dbReference>
<name>A0A370H213_9NOCA</name>
<dbReference type="EMBL" id="QQAZ01000006">
    <property type="protein sequence ID" value="RDI50050.1"/>
    <property type="molecule type" value="Genomic_DNA"/>
</dbReference>
<dbReference type="STRING" id="1210089.GCA_001613165_04055"/>
<feature type="transmembrane region" description="Helical" evidence="2">
    <location>
        <begin position="115"/>
        <end position="131"/>
    </location>
</feature>
<keyword evidence="2" id="KW-0812">Transmembrane</keyword>
<evidence type="ECO:0000313" key="3">
    <source>
        <dbReference type="EMBL" id="RDI50050.1"/>
    </source>
</evidence>
<dbReference type="Proteomes" id="UP000255355">
    <property type="component" value="Unassembled WGS sequence"/>
</dbReference>
<evidence type="ECO:0000256" key="2">
    <source>
        <dbReference type="SAM" id="Phobius"/>
    </source>
</evidence>
<reference evidence="3 4" key="1">
    <citation type="submission" date="2018-07" db="EMBL/GenBank/DDBJ databases">
        <title>Genomic Encyclopedia of Type Strains, Phase IV (KMG-IV): sequencing the most valuable type-strain genomes for metagenomic binning, comparative biology and taxonomic classification.</title>
        <authorList>
            <person name="Goeker M."/>
        </authorList>
    </citation>
    <scope>NUCLEOTIDE SEQUENCE [LARGE SCALE GENOMIC DNA]</scope>
    <source>
        <strain evidence="3 4">DSM 44952</strain>
    </source>
</reference>
<dbReference type="RefSeq" id="WP_246011383.1">
    <property type="nucleotide sequence ID" value="NZ_QQAZ01000006.1"/>
</dbReference>
<feature type="transmembrane region" description="Helical" evidence="2">
    <location>
        <begin position="143"/>
        <end position="160"/>
    </location>
</feature>
<organism evidence="3 4">
    <name type="scientific">Nocardia mexicana</name>
    <dbReference type="NCBI Taxonomy" id="279262"/>
    <lineage>
        <taxon>Bacteria</taxon>
        <taxon>Bacillati</taxon>
        <taxon>Actinomycetota</taxon>
        <taxon>Actinomycetes</taxon>
        <taxon>Mycobacteriales</taxon>
        <taxon>Nocardiaceae</taxon>
        <taxon>Nocardia</taxon>
    </lineage>
</organism>
<feature type="transmembrane region" description="Helical" evidence="2">
    <location>
        <begin position="84"/>
        <end position="103"/>
    </location>
</feature>
<feature type="transmembrane region" description="Helical" evidence="2">
    <location>
        <begin position="257"/>
        <end position="276"/>
    </location>
</feature>
<keyword evidence="4" id="KW-1185">Reference proteome</keyword>
<comment type="caution">
    <text evidence="3">The sequence shown here is derived from an EMBL/GenBank/DDBJ whole genome shotgun (WGS) entry which is preliminary data.</text>
</comment>
<feature type="transmembrane region" description="Helical" evidence="2">
    <location>
        <begin position="61"/>
        <end position="78"/>
    </location>
</feature>
<dbReference type="NCBIfam" id="NF038012">
    <property type="entry name" value="DMT_1"/>
    <property type="match status" value="1"/>
</dbReference>